<keyword evidence="2" id="KW-0963">Cytoplasm</keyword>
<dbReference type="InterPro" id="IPR004000">
    <property type="entry name" value="Actin"/>
</dbReference>
<evidence type="ECO:0000256" key="6">
    <source>
        <dbReference type="RuleBase" id="RU000487"/>
    </source>
</evidence>
<name>L8HCR0_ACACF</name>
<dbReference type="AlphaFoldDB" id="L8HCR0"/>
<feature type="compositionally biased region" description="Low complexity" evidence="7">
    <location>
        <begin position="433"/>
        <end position="443"/>
    </location>
</feature>
<dbReference type="SUPFAM" id="SSF53067">
    <property type="entry name" value="Actin-like ATPase domain"/>
    <property type="match status" value="2"/>
</dbReference>
<dbReference type="RefSeq" id="XP_004349621.1">
    <property type="nucleotide sequence ID" value="XM_004349571.1"/>
</dbReference>
<accession>L8HCR0</accession>
<reference evidence="8 9" key="1">
    <citation type="journal article" date="2013" name="Genome Biol.">
        <title>Genome of Acanthamoeba castellanii highlights extensive lateral gene transfer and early evolution of tyrosine kinase signaling.</title>
        <authorList>
            <person name="Clarke M."/>
            <person name="Lohan A.J."/>
            <person name="Liu B."/>
            <person name="Lagkouvardos I."/>
            <person name="Roy S."/>
            <person name="Zafar N."/>
            <person name="Bertelli C."/>
            <person name="Schilde C."/>
            <person name="Kianianmomeni A."/>
            <person name="Burglin T.R."/>
            <person name="Frech C."/>
            <person name="Turcotte B."/>
            <person name="Kopec K.O."/>
            <person name="Synnott J.M."/>
            <person name="Choo C."/>
            <person name="Paponov I."/>
            <person name="Finkler A."/>
            <person name="Soon Heng Tan C."/>
            <person name="Hutchins A.P."/>
            <person name="Weinmeier T."/>
            <person name="Rattei T."/>
            <person name="Chu J.S."/>
            <person name="Gimenez G."/>
            <person name="Irimia M."/>
            <person name="Rigden D.J."/>
            <person name="Fitzpatrick D.A."/>
            <person name="Lorenzo-Morales J."/>
            <person name="Bateman A."/>
            <person name="Chiu C.H."/>
            <person name="Tang P."/>
            <person name="Hegemann P."/>
            <person name="Fromm H."/>
            <person name="Raoult D."/>
            <person name="Greub G."/>
            <person name="Miranda-Saavedra D."/>
            <person name="Chen N."/>
            <person name="Nash P."/>
            <person name="Ginger M.L."/>
            <person name="Horn M."/>
            <person name="Schaap P."/>
            <person name="Caler L."/>
            <person name="Loftus B."/>
        </authorList>
    </citation>
    <scope>NUCLEOTIDE SEQUENCE [LARGE SCALE GENOMIC DNA]</scope>
    <source>
        <strain evidence="8 9">Neff</strain>
    </source>
</reference>
<evidence type="ECO:0000256" key="5">
    <source>
        <dbReference type="ARBA" id="ARBA00023212"/>
    </source>
</evidence>
<dbReference type="Pfam" id="PF00022">
    <property type="entry name" value="Actin"/>
    <property type="match status" value="1"/>
</dbReference>
<evidence type="ECO:0000313" key="9">
    <source>
        <dbReference type="Proteomes" id="UP000011083"/>
    </source>
</evidence>
<dbReference type="OrthoDB" id="69177at2759"/>
<dbReference type="EMBL" id="KB007883">
    <property type="protein sequence ID" value="ELR22533.1"/>
    <property type="molecule type" value="Genomic_DNA"/>
</dbReference>
<evidence type="ECO:0000256" key="4">
    <source>
        <dbReference type="ARBA" id="ARBA00022840"/>
    </source>
</evidence>
<evidence type="ECO:0000256" key="7">
    <source>
        <dbReference type="SAM" id="MobiDB-lite"/>
    </source>
</evidence>
<dbReference type="Gene3D" id="3.90.640.10">
    <property type="entry name" value="Actin, Chain A, domain 4"/>
    <property type="match status" value="2"/>
</dbReference>
<sequence>MTKAPTTGPRRVDLGDVGAPNADRIEAWVVDEVLTADECSHYIDQAERVGLASLETVFPQAYRSSDRLLTLAPPHIVRGLFARLLPALDRRDLLWNPMGPGTEGVWLPCSLNECFKIGRYRPGCHFSAHMDGPWVPSAHEASIFTVLIYLNDATTSPACHGGQTNFLAAAAAHAPDGASPHAAPRDDDRVGARLAEGVKYVLRTELIFRRVDSPLTPRHVSSADESAWRRIVALYDQSEELLREGDTEGFVEAYLAAIELQQQRTSDNVHHRVGNGVDGDDVAARGLFTALPAEVVWRVTSRLGAGDVARLMCAADKRLYRLLRVDSSWRAFYFRRLGLNYSERIHRRALHDDSDTAEELEDEAMQLRFDWYDLCRRHSRRRGGPTTSGAPRVATSAAPMMMMKKCVQSVDDSVKRSHVADEAHDLHPMRHATMPSSPMSTSTVHRRETTTTTGGGLPFRWMLGDVGGDVVTPQADYRQEDVSYIVLDNGGHTVKAGFGGDDAPRSRIPAVVGYPRHSHSVPVGMGIKWFYVGDEVIAKRGILRQEIPMHNRTILNFDAMERVWHHTFYNELRVAPEEHPLVMSHTSFTPQAHLEKMLQIAMETFNVPAFFSANQQVLASVWLGKKTALVVDIGVHDTHIVPVVQGRVLEQGVVRLPCLGGGMLTDHLLHLLTQQPGSSFEESGVYRGVANEMKHALGFCSLAPERDREVAARQLRDGAREPVPFFECTRVRGTYLDVLPSELLVLIDRSVQHHRIVRPYSMPDESKVVVGSERFACVEPLFQPQLLDWVVATKHKFMYRWCDEVNEARKGMHEGLAHSIDSFKDAPDLQLTHSRLLVI</sequence>
<keyword evidence="5" id="KW-0206">Cytoskeleton</keyword>
<keyword evidence="9" id="KW-1185">Reference proteome</keyword>
<evidence type="ECO:0000313" key="8">
    <source>
        <dbReference type="EMBL" id="ELR22533.1"/>
    </source>
</evidence>
<dbReference type="Proteomes" id="UP000011083">
    <property type="component" value="Unassembled WGS sequence"/>
</dbReference>
<dbReference type="SMART" id="SM00268">
    <property type="entry name" value="ACTIN"/>
    <property type="match status" value="1"/>
</dbReference>
<evidence type="ECO:0000256" key="1">
    <source>
        <dbReference type="ARBA" id="ARBA00004245"/>
    </source>
</evidence>
<proteinExistence type="inferred from homology"/>
<dbReference type="InterPro" id="IPR036047">
    <property type="entry name" value="F-box-like_dom_sf"/>
</dbReference>
<dbReference type="PANTHER" id="PTHR11937">
    <property type="entry name" value="ACTIN"/>
    <property type="match status" value="1"/>
</dbReference>
<dbReference type="FunFam" id="3.30.420.40:FF:000148">
    <property type="entry name" value="Actin, alpha skeletal muscle"/>
    <property type="match status" value="1"/>
</dbReference>
<evidence type="ECO:0000256" key="3">
    <source>
        <dbReference type="ARBA" id="ARBA00022741"/>
    </source>
</evidence>
<dbReference type="KEGG" id="acan:ACA1_142240"/>
<dbReference type="SUPFAM" id="SSF81383">
    <property type="entry name" value="F-box domain"/>
    <property type="match status" value="1"/>
</dbReference>
<evidence type="ECO:0000256" key="2">
    <source>
        <dbReference type="ARBA" id="ARBA00022490"/>
    </source>
</evidence>
<gene>
    <name evidence="8" type="ORF">ACA1_142240</name>
</gene>
<dbReference type="GO" id="GO:0005524">
    <property type="term" value="F:ATP binding"/>
    <property type="evidence" value="ECO:0007669"/>
    <property type="project" value="UniProtKB-KW"/>
</dbReference>
<dbReference type="Gene3D" id="2.60.120.620">
    <property type="entry name" value="q2cbj1_9rhob like domain"/>
    <property type="match status" value="1"/>
</dbReference>
<keyword evidence="4" id="KW-0067">ATP-binding</keyword>
<comment type="subcellular location">
    <subcellularLocation>
        <location evidence="1">Cytoplasm</location>
        <location evidence="1">Cytoskeleton</location>
    </subcellularLocation>
</comment>
<dbReference type="InterPro" id="IPR043129">
    <property type="entry name" value="ATPase_NBD"/>
</dbReference>
<protein>
    <submittedName>
        <fullName evidence="8">Actin subfamily protein</fullName>
    </submittedName>
</protein>
<organism evidence="8 9">
    <name type="scientific">Acanthamoeba castellanii (strain ATCC 30010 / Neff)</name>
    <dbReference type="NCBI Taxonomy" id="1257118"/>
    <lineage>
        <taxon>Eukaryota</taxon>
        <taxon>Amoebozoa</taxon>
        <taxon>Discosea</taxon>
        <taxon>Longamoebia</taxon>
        <taxon>Centramoebida</taxon>
        <taxon>Acanthamoebidae</taxon>
        <taxon>Acanthamoeba</taxon>
    </lineage>
</organism>
<dbReference type="VEuPathDB" id="AmoebaDB:ACA1_500055"/>
<dbReference type="Gene3D" id="3.30.420.40">
    <property type="match status" value="2"/>
</dbReference>
<keyword evidence="3" id="KW-0547">Nucleotide-binding</keyword>
<dbReference type="PRINTS" id="PR00190">
    <property type="entry name" value="ACTIN"/>
</dbReference>
<feature type="region of interest" description="Disordered" evidence="7">
    <location>
        <begin position="429"/>
        <end position="452"/>
    </location>
</feature>
<dbReference type="GO" id="GO:0005856">
    <property type="term" value="C:cytoskeleton"/>
    <property type="evidence" value="ECO:0007669"/>
    <property type="project" value="UniProtKB-SubCell"/>
</dbReference>
<dbReference type="GeneID" id="14923475"/>
<comment type="similarity">
    <text evidence="6">Belongs to the actin family.</text>
</comment>
<dbReference type="STRING" id="1257118.L8HCR0"/>